<proteinExistence type="predicted"/>
<dbReference type="EMBL" id="BKCJ010409085">
    <property type="protein sequence ID" value="GFA35055.1"/>
    <property type="molecule type" value="Genomic_DNA"/>
</dbReference>
<feature type="non-terminal residue" evidence="1">
    <location>
        <position position="1"/>
    </location>
</feature>
<sequence>HYECLEWSGFSREEKSRYNTRLVTLLPKLMYSPHIVDWQLLHKIGYGEEIDHMLKISLKEDPSNEEIFFFVAWVRAFNIREPIYPELCREFYATYEFDEVRLGFYPDEELDEEGFDTYFQGGLRSDEKFNAREYWGRISTDRDLHLSRSSITSVRFPILRTSEWVCKCGMGDYKMDKKKGTGSQKDSQICCGQFISKIARKSKVLTEEIVRTFSTPVYYRDLDRTTLRELIDSEDRLIPDIPVDDVSRVATQ</sequence>
<organism evidence="1">
    <name type="scientific">Tanacetum cinerariifolium</name>
    <name type="common">Dalmatian daisy</name>
    <name type="synonym">Chrysanthemum cinerariifolium</name>
    <dbReference type="NCBI Taxonomy" id="118510"/>
    <lineage>
        <taxon>Eukaryota</taxon>
        <taxon>Viridiplantae</taxon>
        <taxon>Streptophyta</taxon>
        <taxon>Embryophyta</taxon>
        <taxon>Tracheophyta</taxon>
        <taxon>Spermatophyta</taxon>
        <taxon>Magnoliopsida</taxon>
        <taxon>eudicotyledons</taxon>
        <taxon>Gunneridae</taxon>
        <taxon>Pentapetalae</taxon>
        <taxon>asterids</taxon>
        <taxon>campanulids</taxon>
        <taxon>Asterales</taxon>
        <taxon>Asteraceae</taxon>
        <taxon>Asteroideae</taxon>
        <taxon>Anthemideae</taxon>
        <taxon>Anthemidinae</taxon>
        <taxon>Tanacetum</taxon>
    </lineage>
</organism>
<name>A0A699JIK8_TANCI</name>
<gene>
    <name evidence="1" type="ORF">Tci_607027</name>
</gene>
<accession>A0A699JIK8</accession>
<reference evidence="1" key="1">
    <citation type="journal article" date="2019" name="Sci. Rep.">
        <title>Draft genome of Tanacetum cinerariifolium, the natural source of mosquito coil.</title>
        <authorList>
            <person name="Yamashiro T."/>
            <person name="Shiraishi A."/>
            <person name="Satake H."/>
            <person name="Nakayama K."/>
        </authorList>
    </citation>
    <scope>NUCLEOTIDE SEQUENCE</scope>
</reference>
<protein>
    <submittedName>
        <fullName evidence="1">Uncharacterized protein</fullName>
    </submittedName>
</protein>
<evidence type="ECO:0000313" key="1">
    <source>
        <dbReference type="EMBL" id="GFA35055.1"/>
    </source>
</evidence>
<comment type="caution">
    <text evidence="1">The sequence shown here is derived from an EMBL/GenBank/DDBJ whole genome shotgun (WGS) entry which is preliminary data.</text>
</comment>
<dbReference type="AlphaFoldDB" id="A0A699JIK8"/>